<evidence type="ECO:0000313" key="13">
    <source>
        <dbReference type="Proteomes" id="UP001199816"/>
    </source>
</evidence>
<dbReference type="PANTHER" id="PTHR24421">
    <property type="entry name" value="NITRATE/NITRITE SENSOR PROTEIN NARX-RELATED"/>
    <property type="match status" value="1"/>
</dbReference>
<evidence type="ECO:0000256" key="8">
    <source>
        <dbReference type="ARBA" id="ARBA00023012"/>
    </source>
</evidence>
<comment type="caution">
    <text evidence="12">The sequence shown here is derived from an EMBL/GenBank/DDBJ whole genome shotgun (WGS) entry which is preliminary data.</text>
</comment>
<evidence type="ECO:0000256" key="3">
    <source>
        <dbReference type="ARBA" id="ARBA00022553"/>
    </source>
</evidence>
<keyword evidence="10" id="KW-0812">Transmembrane</keyword>
<evidence type="ECO:0000313" key="12">
    <source>
        <dbReference type="EMBL" id="MCD2422076.1"/>
    </source>
</evidence>
<evidence type="ECO:0000256" key="1">
    <source>
        <dbReference type="ARBA" id="ARBA00000085"/>
    </source>
</evidence>
<dbReference type="InterPro" id="IPR019734">
    <property type="entry name" value="TPR_rpt"/>
</dbReference>
<keyword evidence="5" id="KW-0547">Nucleotide-binding</keyword>
<keyword evidence="4" id="KW-0808">Transferase</keyword>
<reference evidence="12 13" key="1">
    <citation type="submission" date="2021-11" db="EMBL/GenBank/DDBJ databases">
        <title>Genomic of Niabella pedocola.</title>
        <authorList>
            <person name="Wu T."/>
        </authorList>
    </citation>
    <scope>NUCLEOTIDE SEQUENCE [LARGE SCALE GENOMIC DNA]</scope>
    <source>
        <strain evidence="12 13">JCM 31011</strain>
    </source>
</reference>
<dbReference type="PROSITE" id="PS50005">
    <property type="entry name" value="TPR"/>
    <property type="match status" value="1"/>
</dbReference>
<dbReference type="EMBL" id="JAJNEC010000004">
    <property type="protein sequence ID" value="MCD2422076.1"/>
    <property type="molecule type" value="Genomic_DNA"/>
</dbReference>
<dbReference type="Gene3D" id="1.25.40.10">
    <property type="entry name" value="Tetratricopeptide repeat domain"/>
    <property type="match status" value="2"/>
</dbReference>
<gene>
    <name evidence="12" type="ORF">LQ567_04835</name>
</gene>
<name>A0ABS8PQG9_9BACT</name>
<dbReference type="InterPro" id="IPR050482">
    <property type="entry name" value="Sensor_HK_TwoCompSys"/>
</dbReference>
<keyword evidence="8" id="KW-0902">Two-component regulatory system</keyword>
<dbReference type="Pfam" id="PF02518">
    <property type="entry name" value="HATPase_c"/>
    <property type="match status" value="1"/>
</dbReference>
<comment type="catalytic activity">
    <reaction evidence="1">
        <text>ATP + protein L-histidine = ADP + protein N-phospho-L-histidine.</text>
        <dbReference type="EC" id="2.7.13.3"/>
    </reaction>
</comment>
<feature type="domain" description="Histidine kinase" evidence="11">
    <location>
        <begin position="575"/>
        <end position="664"/>
    </location>
</feature>
<dbReference type="Gene3D" id="3.30.565.10">
    <property type="entry name" value="Histidine kinase-like ATPase, C-terminal domain"/>
    <property type="match status" value="1"/>
</dbReference>
<keyword evidence="3" id="KW-0597">Phosphoprotein</keyword>
<evidence type="ECO:0000256" key="2">
    <source>
        <dbReference type="ARBA" id="ARBA00012438"/>
    </source>
</evidence>
<protein>
    <recommendedName>
        <fullName evidence="2">histidine kinase</fullName>
        <ecNumber evidence="2">2.7.13.3</ecNumber>
    </recommendedName>
</protein>
<dbReference type="Gene3D" id="1.20.5.1930">
    <property type="match status" value="1"/>
</dbReference>
<dbReference type="InterPro" id="IPR036890">
    <property type="entry name" value="HATPase_C_sf"/>
</dbReference>
<feature type="repeat" description="TPR" evidence="9">
    <location>
        <begin position="133"/>
        <end position="166"/>
    </location>
</feature>
<dbReference type="Proteomes" id="UP001199816">
    <property type="component" value="Unassembled WGS sequence"/>
</dbReference>
<dbReference type="InterPro" id="IPR005467">
    <property type="entry name" value="His_kinase_dom"/>
</dbReference>
<dbReference type="SUPFAM" id="SSF55874">
    <property type="entry name" value="ATPase domain of HSP90 chaperone/DNA topoisomerase II/histidine kinase"/>
    <property type="match status" value="1"/>
</dbReference>
<evidence type="ECO:0000256" key="10">
    <source>
        <dbReference type="SAM" id="Phobius"/>
    </source>
</evidence>
<evidence type="ECO:0000256" key="7">
    <source>
        <dbReference type="ARBA" id="ARBA00022840"/>
    </source>
</evidence>
<dbReference type="CDD" id="cd16917">
    <property type="entry name" value="HATPase_UhpB-NarQ-NarX-like"/>
    <property type="match status" value="1"/>
</dbReference>
<evidence type="ECO:0000259" key="11">
    <source>
        <dbReference type="PROSITE" id="PS50109"/>
    </source>
</evidence>
<feature type="transmembrane region" description="Helical" evidence="10">
    <location>
        <begin position="410"/>
        <end position="429"/>
    </location>
</feature>
<evidence type="ECO:0000256" key="4">
    <source>
        <dbReference type="ARBA" id="ARBA00022679"/>
    </source>
</evidence>
<dbReference type="Pfam" id="PF07730">
    <property type="entry name" value="HisKA_3"/>
    <property type="match status" value="1"/>
</dbReference>
<dbReference type="InterPro" id="IPR003594">
    <property type="entry name" value="HATPase_dom"/>
</dbReference>
<dbReference type="PANTHER" id="PTHR24421:SF10">
    <property type="entry name" value="NITRATE_NITRITE SENSOR PROTEIN NARQ"/>
    <property type="match status" value="1"/>
</dbReference>
<evidence type="ECO:0000256" key="6">
    <source>
        <dbReference type="ARBA" id="ARBA00022777"/>
    </source>
</evidence>
<keyword evidence="13" id="KW-1185">Reference proteome</keyword>
<accession>A0ABS8PQG9</accession>
<dbReference type="PROSITE" id="PS50109">
    <property type="entry name" value="HIS_KIN"/>
    <property type="match status" value="1"/>
</dbReference>
<dbReference type="SMART" id="SM00387">
    <property type="entry name" value="HATPase_c"/>
    <property type="match status" value="1"/>
</dbReference>
<sequence length="665" mass="74899">MKTTRPFFCRGEKILLLVVLLLFMSVQVAAQINKDSLRKRISIVQTDSLRIEAMYEYMRATLNDNTSGFEPYLKEMVRLSKKIAFKWGLSTAYILSLSYYKNIGNYETALRYGDSAAALLNGDTASNLILNRGHLHNNRGNLYYSIGDYRKALDDYFQAEKILKQQRFKTIASIYSSIANCFTALSNDQKALEFSDRAVESAKQFDDPRLLATCLMNKATMLMNIGQYASADAILKIVWPVVQQLQNTKSLFTYYLNKGDITAYYQKDTLNALNYYKQSYAYASESQDVSQIARALTALAQLKTDLKQAGAVVYIDSLCRLADENGMRNVRADALQLYAEWYAQAGNYKKAYAFQQEQKALSDSLNSEESRQKIAMLEVRFRIENKEQEIVQLKTQDTINRLSIRQKSTLNYILVGGALGLLIILGLLYRNYRHRQKLQQQRIAELETERQLTATEAVLKGEEQERTRLAKDLHDGLGGMLSGMKHAFQTMKENLIMTPENQLAFERSMDMLDSSIKEMRRVAHNMMPESLVKFGLDTALRDFCNSIRLSGALHLVYQSIGMEQAPVDQTTAVTVYRIVQELVHNVLKHAAAANALVQVSYGEGALSVTVEDDGKGMDLAGLAQSGGMGWQNIQHRVDFLKGTLDVQSQPGGGMSVFIEIPAGKA</sequence>
<dbReference type="SUPFAM" id="SSF48452">
    <property type="entry name" value="TPR-like"/>
    <property type="match status" value="2"/>
</dbReference>
<dbReference type="RefSeq" id="WP_231002980.1">
    <property type="nucleotide sequence ID" value="NZ_JAJNEC010000004.1"/>
</dbReference>
<keyword evidence="9" id="KW-0802">TPR repeat</keyword>
<dbReference type="InterPro" id="IPR011712">
    <property type="entry name" value="Sig_transdc_His_kin_sub3_dim/P"/>
</dbReference>
<dbReference type="EC" id="2.7.13.3" evidence="2"/>
<organism evidence="12 13">
    <name type="scientific">Niabella pedocola</name>
    <dbReference type="NCBI Taxonomy" id="1752077"/>
    <lineage>
        <taxon>Bacteria</taxon>
        <taxon>Pseudomonadati</taxon>
        <taxon>Bacteroidota</taxon>
        <taxon>Chitinophagia</taxon>
        <taxon>Chitinophagales</taxon>
        <taxon>Chitinophagaceae</taxon>
        <taxon>Niabella</taxon>
    </lineage>
</organism>
<dbReference type="InterPro" id="IPR011990">
    <property type="entry name" value="TPR-like_helical_dom_sf"/>
</dbReference>
<keyword evidence="7" id="KW-0067">ATP-binding</keyword>
<dbReference type="SMART" id="SM00028">
    <property type="entry name" value="TPR"/>
    <property type="match status" value="2"/>
</dbReference>
<evidence type="ECO:0000256" key="5">
    <source>
        <dbReference type="ARBA" id="ARBA00022741"/>
    </source>
</evidence>
<keyword evidence="10" id="KW-1133">Transmembrane helix</keyword>
<evidence type="ECO:0000256" key="9">
    <source>
        <dbReference type="PROSITE-ProRule" id="PRU00339"/>
    </source>
</evidence>
<keyword evidence="6 12" id="KW-0418">Kinase</keyword>
<dbReference type="GO" id="GO:0016301">
    <property type="term" value="F:kinase activity"/>
    <property type="evidence" value="ECO:0007669"/>
    <property type="project" value="UniProtKB-KW"/>
</dbReference>
<keyword evidence="10" id="KW-0472">Membrane</keyword>
<proteinExistence type="predicted"/>